<dbReference type="Pfam" id="PF02397">
    <property type="entry name" value="Bac_transf"/>
    <property type="match status" value="1"/>
</dbReference>
<dbReference type="Proteomes" id="UP000199612">
    <property type="component" value="Unassembled WGS sequence"/>
</dbReference>
<dbReference type="RefSeq" id="WP_091528773.1">
    <property type="nucleotide sequence ID" value="NZ_FOLT01000003.1"/>
</dbReference>
<reference evidence="5" key="1">
    <citation type="submission" date="2016-10" db="EMBL/GenBank/DDBJ databases">
        <authorList>
            <person name="Varghese N."/>
            <person name="Submissions S."/>
        </authorList>
    </citation>
    <scope>NUCLEOTIDE SEQUENCE [LARGE SCALE GENOMIC DNA]</scope>
    <source>
        <strain evidence="5">DSM 23664</strain>
    </source>
</reference>
<gene>
    <name evidence="4" type="ORF">SAMN04488102_10325</name>
</gene>
<accession>A0A1I1GKH1</accession>
<dbReference type="AlphaFoldDB" id="A0A1I1GKH1"/>
<keyword evidence="4" id="KW-0808">Transferase</keyword>
<evidence type="ECO:0000259" key="3">
    <source>
        <dbReference type="Pfam" id="PF02397"/>
    </source>
</evidence>
<feature type="transmembrane region" description="Helical" evidence="2">
    <location>
        <begin position="32"/>
        <end position="53"/>
    </location>
</feature>
<organism evidence="4 5">
    <name type="scientific">Alkalibacterium subtropicum</name>
    <dbReference type="NCBI Taxonomy" id="753702"/>
    <lineage>
        <taxon>Bacteria</taxon>
        <taxon>Bacillati</taxon>
        <taxon>Bacillota</taxon>
        <taxon>Bacilli</taxon>
        <taxon>Lactobacillales</taxon>
        <taxon>Carnobacteriaceae</taxon>
        <taxon>Alkalibacterium</taxon>
    </lineage>
</organism>
<name>A0A1I1GKH1_9LACT</name>
<evidence type="ECO:0000313" key="4">
    <source>
        <dbReference type="EMBL" id="SFC09670.1"/>
    </source>
</evidence>
<proteinExistence type="inferred from homology"/>
<protein>
    <submittedName>
        <fullName evidence="4">Sugar transferase involved in LPS biosynthesis (Colanic, teichoic acid)</fullName>
    </submittedName>
</protein>
<dbReference type="InterPro" id="IPR003362">
    <property type="entry name" value="Bact_transf"/>
</dbReference>
<keyword evidence="2" id="KW-1133">Transmembrane helix</keyword>
<dbReference type="PANTHER" id="PTHR30576:SF10">
    <property type="entry name" value="SLL5057 PROTEIN"/>
    <property type="match status" value="1"/>
</dbReference>
<dbReference type="STRING" id="753702.SAMN04488102_10325"/>
<evidence type="ECO:0000256" key="2">
    <source>
        <dbReference type="SAM" id="Phobius"/>
    </source>
</evidence>
<keyword evidence="2" id="KW-0472">Membrane</keyword>
<keyword evidence="5" id="KW-1185">Reference proteome</keyword>
<dbReference type="GO" id="GO:0016780">
    <property type="term" value="F:phosphotransferase activity, for other substituted phosphate groups"/>
    <property type="evidence" value="ECO:0007669"/>
    <property type="project" value="TreeGrafter"/>
</dbReference>
<comment type="similarity">
    <text evidence="1">Belongs to the bacterial sugar transferase family.</text>
</comment>
<evidence type="ECO:0000313" key="5">
    <source>
        <dbReference type="Proteomes" id="UP000199612"/>
    </source>
</evidence>
<feature type="domain" description="Bacterial sugar transferase" evidence="3">
    <location>
        <begin position="27"/>
        <end position="216"/>
    </location>
</feature>
<dbReference type="OrthoDB" id="9808602at2"/>
<sequence length="221" mass="25590">MASEKTRYSTNSVTLELKENLSYDLFKRTLDITAGLFLILFLLPLLVVISVLVKIDDPHGKIFFCQERVGKGEKVFKMYKFRSMYSDAEKRLEELLQYNEMEGAMFKMKDDPRVTRVGKFLRALSLDELPQLINVVQGEMSLVGPRPPLIREMEEYTDYDKQRLMVKPGITGLWQVSGRSSVSFPQMVELDLEYIRDLSLKNDMIILLKTVKVVLKSEDAY</sequence>
<keyword evidence="2" id="KW-0812">Transmembrane</keyword>
<evidence type="ECO:0000256" key="1">
    <source>
        <dbReference type="ARBA" id="ARBA00006464"/>
    </source>
</evidence>
<dbReference type="EMBL" id="FOLT01000003">
    <property type="protein sequence ID" value="SFC09670.1"/>
    <property type="molecule type" value="Genomic_DNA"/>
</dbReference>
<dbReference type="PANTHER" id="PTHR30576">
    <property type="entry name" value="COLANIC BIOSYNTHESIS UDP-GLUCOSE LIPID CARRIER TRANSFERASE"/>
    <property type="match status" value="1"/>
</dbReference>